<comment type="caution">
    <text evidence="1">The sequence shown here is derived from an EMBL/GenBank/DDBJ whole genome shotgun (WGS) entry which is preliminary data.</text>
</comment>
<evidence type="ECO:0000313" key="1">
    <source>
        <dbReference type="EMBL" id="KAI5669130.1"/>
    </source>
</evidence>
<keyword evidence="2" id="KW-1185">Reference proteome</keyword>
<dbReference type="Proteomes" id="UP001060085">
    <property type="component" value="Linkage Group LG04"/>
</dbReference>
<accession>A0ACC0B930</accession>
<organism evidence="1 2">
    <name type="scientific">Catharanthus roseus</name>
    <name type="common">Madagascar periwinkle</name>
    <name type="synonym">Vinca rosea</name>
    <dbReference type="NCBI Taxonomy" id="4058"/>
    <lineage>
        <taxon>Eukaryota</taxon>
        <taxon>Viridiplantae</taxon>
        <taxon>Streptophyta</taxon>
        <taxon>Embryophyta</taxon>
        <taxon>Tracheophyta</taxon>
        <taxon>Spermatophyta</taxon>
        <taxon>Magnoliopsida</taxon>
        <taxon>eudicotyledons</taxon>
        <taxon>Gunneridae</taxon>
        <taxon>Pentapetalae</taxon>
        <taxon>asterids</taxon>
        <taxon>lamiids</taxon>
        <taxon>Gentianales</taxon>
        <taxon>Apocynaceae</taxon>
        <taxon>Rauvolfioideae</taxon>
        <taxon>Vinceae</taxon>
        <taxon>Catharanthinae</taxon>
        <taxon>Catharanthus</taxon>
    </lineage>
</organism>
<gene>
    <name evidence="1" type="ORF">M9H77_18983</name>
</gene>
<evidence type="ECO:0000313" key="2">
    <source>
        <dbReference type="Proteomes" id="UP001060085"/>
    </source>
</evidence>
<name>A0ACC0B930_CATRO</name>
<reference evidence="2" key="1">
    <citation type="journal article" date="2023" name="Nat. Plants">
        <title>Single-cell RNA sequencing provides a high-resolution roadmap for understanding the multicellular compartmentation of specialized metabolism.</title>
        <authorList>
            <person name="Sun S."/>
            <person name="Shen X."/>
            <person name="Li Y."/>
            <person name="Li Y."/>
            <person name="Wang S."/>
            <person name="Li R."/>
            <person name="Zhang H."/>
            <person name="Shen G."/>
            <person name="Guo B."/>
            <person name="Wei J."/>
            <person name="Xu J."/>
            <person name="St-Pierre B."/>
            <person name="Chen S."/>
            <person name="Sun C."/>
        </authorList>
    </citation>
    <scope>NUCLEOTIDE SEQUENCE [LARGE SCALE GENOMIC DNA]</scope>
</reference>
<proteinExistence type="predicted"/>
<sequence>MEGEASSDGRAKRVDSGSGPDTQLHHPRSVASINSSLYLLYRFFCRALRPKPHPNLHSYQPELPNPPPSDVKSSLILNVFSSLLTPADACPSGLMTFGVYEIWQLLNNVVNYLTKYA</sequence>
<protein>
    <submittedName>
        <fullName evidence="1">Uncharacterized protein</fullName>
    </submittedName>
</protein>
<dbReference type="EMBL" id="CM044704">
    <property type="protein sequence ID" value="KAI5669130.1"/>
    <property type="molecule type" value="Genomic_DNA"/>
</dbReference>